<dbReference type="PANTHER" id="PTHR36180:SF1">
    <property type="entry name" value="ANTA_ANTB ANTIREPRESSOR DOMAIN-CONTAINING PROTEIN"/>
    <property type="match status" value="1"/>
</dbReference>
<evidence type="ECO:0000313" key="3">
    <source>
        <dbReference type="EMBL" id="MTT76884.1"/>
    </source>
</evidence>
<evidence type="ECO:0000313" key="4">
    <source>
        <dbReference type="EMBL" id="MTU04983.1"/>
    </source>
</evidence>
<dbReference type="Proteomes" id="UP000443070">
    <property type="component" value="Unassembled WGS sequence"/>
</dbReference>
<proteinExistence type="predicted"/>
<dbReference type="InterPro" id="IPR005039">
    <property type="entry name" value="Ant_C"/>
</dbReference>
<comment type="caution">
    <text evidence="3">The sequence shown here is derived from an EMBL/GenBank/DDBJ whole genome shotgun (WGS) entry which is preliminary data.</text>
</comment>
<dbReference type="AlphaFoldDB" id="A0A7X2XHL3"/>
<dbReference type="PANTHER" id="PTHR36180">
    <property type="entry name" value="DNA-BINDING PROTEIN-RELATED-RELATED"/>
    <property type="match status" value="1"/>
</dbReference>
<dbReference type="Pfam" id="PF08346">
    <property type="entry name" value="AntA"/>
    <property type="match status" value="1"/>
</dbReference>
<name>A0A7X2XHL3_9FIRM</name>
<dbReference type="Pfam" id="PF03374">
    <property type="entry name" value="ANT"/>
    <property type="match status" value="1"/>
</dbReference>
<sequence>MNNLIEIQVNENQEQTISGRELHMFLGVETPYKKWFDRMCEYGFEEKHDYLVTDIFVPNSNGGRQNQVDHIVKLDMAKELCMLTRNEKGKQARTYFIEVERDWNSPEKVMARALLIANKQIDTLKLENTVQRQVISEFKPIKEYVDTILSSEDTVTITQIAADYGLSAKALNKILNEQGLIRKVGGQWVLYSNHMQKGYTKSETIDVTRSDGSIKVVMNTKWTQKGRLKIHELLTLLGLKANMDKTAA</sequence>
<evidence type="ECO:0000259" key="1">
    <source>
        <dbReference type="Pfam" id="PF03374"/>
    </source>
</evidence>
<dbReference type="EMBL" id="WNBW01000015">
    <property type="protein sequence ID" value="MTU04983.1"/>
    <property type="molecule type" value="Genomic_DNA"/>
</dbReference>
<dbReference type="GO" id="GO:0003677">
    <property type="term" value="F:DNA binding"/>
    <property type="evidence" value="ECO:0007669"/>
    <property type="project" value="InterPro"/>
</dbReference>
<evidence type="ECO:0000313" key="6">
    <source>
        <dbReference type="Proteomes" id="UP000484547"/>
    </source>
</evidence>
<dbReference type="RefSeq" id="WP_149877517.1">
    <property type="nucleotide sequence ID" value="NZ_WNBG01000015.1"/>
</dbReference>
<keyword evidence="5" id="KW-1185">Reference proteome</keyword>
<gene>
    <name evidence="3" type="ORF">GMD11_11545</name>
    <name evidence="4" type="ORF">GMD18_11380</name>
</gene>
<reference evidence="5 6" key="1">
    <citation type="journal article" date="2019" name="Nat. Med.">
        <title>A library of human gut bacterial isolates paired with longitudinal multiomics data enables mechanistic microbiome research.</title>
        <authorList>
            <person name="Poyet M."/>
            <person name="Groussin M."/>
            <person name="Gibbons S.M."/>
            <person name="Avila-Pacheco J."/>
            <person name="Jiang X."/>
            <person name="Kearney S.M."/>
            <person name="Perrotta A.R."/>
            <person name="Berdy B."/>
            <person name="Zhao S."/>
            <person name="Lieberman T.D."/>
            <person name="Swanson P.K."/>
            <person name="Smith M."/>
            <person name="Roesemann S."/>
            <person name="Alexander J.E."/>
            <person name="Rich S.A."/>
            <person name="Livny J."/>
            <person name="Vlamakis H."/>
            <person name="Clish C."/>
            <person name="Bullock K."/>
            <person name="Deik A."/>
            <person name="Scott J."/>
            <person name="Pierce K.A."/>
            <person name="Xavier R.J."/>
            <person name="Alm E.J."/>
        </authorList>
    </citation>
    <scope>NUCLEOTIDE SEQUENCE [LARGE SCALE GENOMIC DNA]</scope>
    <source>
        <strain evidence="3 6">BIOML-A13</strain>
        <strain evidence="4 5">BIOML-A3</strain>
    </source>
</reference>
<organism evidence="3 6">
    <name type="scientific">Phascolarctobacterium faecium</name>
    <dbReference type="NCBI Taxonomy" id="33025"/>
    <lineage>
        <taxon>Bacteria</taxon>
        <taxon>Bacillati</taxon>
        <taxon>Bacillota</taxon>
        <taxon>Negativicutes</taxon>
        <taxon>Acidaminococcales</taxon>
        <taxon>Acidaminococcaceae</taxon>
        <taxon>Phascolarctobacterium</taxon>
    </lineage>
</organism>
<evidence type="ECO:0000259" key="2">
    <source>
        <dbReference type="Pfam" id="PF08346"/>
    </source>
</evidence>
<accession>A0A7X2XHL3</accession>
<dbReference type="EMBL" id="WNBM01000013">
    <property type="protein sequence ID" value="MTT76884.1"/>
    <property type="molecule type" value="Genomic_DNA"/>
</dbReference>
<evidence type="ECO:0000313" key="5">
    <source>
        <dbReference type="Proteomes" id="UP000443070"/>
    </source>
</evidence>
<dbReference type="OrthoDB" id="9812611at2"/>
<dbReference type="Proteomes" id="UP000484547">
    <property type="component" value="Unassembled WGS sequence"/>
</dbReference>
<feature type="domain" description="AntA/AntB antirepressor" evidence="2">
    <location>
        <begin position="17"/>
        <end position="86"/>
    </location>
</feature>
<dbReference type="InterPro" id="IPR013557">
    <property type="entry name" value="AntA/B_antirep"/>
</dbReference>
<feature type="domain" description="Antirepressor protein C-terminal" evidence="1">
    <location>
        <begin position="133"/>
        <end position="235"/>
    </location>
</feature>
<protein>
    <submittedName>
        <fullName evidence="3">Phage antirepressor Ant</fullName>
    </submittedName>
</protein>